<evidence type="ECO:0000313" key="3">
    <source>
        <dbReference type="Proteomes" id="UP001194580"/>
    </source>
</evidence>
<protein>
    <submittedName>
        <fullName evidence="2">Uncharacterized protein</fullName>
    </submittedName>
</protein>
<organism evidence="2 3">
    <name type="scientific">Linnemannia exigua</name>
    <dbReference type="NCBI Taxonomy" id="604196"/>
    <lineage>
        <taxon>Eukaryota</taxon>
        <taxon>Fungi</taxon>
        <taxon>Fungi incertae sedis</taxon>
        <taxon>Mucoromycota</taxon>
        <taxon>Mortierellomycotina</taxon>
        <taxon>Mortierellomycetes</taxon>
        <taxon>Mortierellales</taxon>
        <taxon>Mortierellaceae</taxon>
        <taxon>Linnemannia</taxon>
    </lineage>
</organism>
<evidence type="ECO:0000313" key="2">
    <source>
        <dbReference type="EMBL" id="KAG0273168.1"/>
    </source>
</evidence>
<dbReference type="Proteomes" id="UP001194580">
    <property type="component" value="Unassembled WGS sequence"/>
</dbReference>
<name>A0AAD4H6R1_9FUNG</name>
<dbReference type="AlphaFoldDB" id="A0AAD4H6R1"/>
<feature type="chain" id="PRO_5042158975" evidence="1">
    <location>
        <begin position="23"/>
        <end position="230"/>
    </location>
</feature>
<evidence type="ECO:0000256" key="1">
    <source>
        <dbReference type="SAM" id="SignalP"/>
    </source>
</evidence>
<gene>
    <name evidence="2" type="ORF">BGZ95_011002</name>
</gene>
<keyword evidence="3" id="KW-1185">Reference proteome</keyword>
<dbReference type="EMBL" id="JAAAIL010000789">
    <property type="protein sequence ID" value="KAG0273168.1"/>
    <property type="molecule type" value="Genomic_DNA"/>
</dbReference>
<reference evidence="2" key="1">
    <citation type="journal article" date="2020" name="Fungal Divers.">
        <title>Resolving the Mortierellaceae phylogeny through synthesis of multi-gene phylogenetics and phylogenomics.</title>
        <authorList>
            <person name="Vandepol N."/>
            <person name="Liber J."/>
            <person name="Desiro A."/>
            <person name="Na H."/>
            <person name="Kennedy M."/>
            <person name="Barry K."/>
            <person name="Grigoriev I.V."/>
            <person name="Miller A.N."/>
            <person name="O'Donnell K."/>
            <person name="Stajich J.E."/>
            <person name="Bonito G."/>
        </authorList>
    </citation>
    <scope>NUCLEOTIDE SEQUENCE</scope>
    <source>
        <strain evidence="2">NRRL 28262</strain>
    </source>
</reference>
<feature type="signal peptide" evidence="1">
    <location>
        <begin position="1"/>
        <end position="22"/>
    </location>
</feature>
<keyword evidence="1" id="KW-0732">Signal</keyword>
<comment type="caution">
    <text evidence="2">The sequence shown here is derived from an EMBL/GenBank/DDBJ whole genome shotgun (WGS) entry which is preliminary data.</text>
</comment>
<proteinExistence type="predicted"/>
<accession>A0AAD4H6R1</accession>
<sequence length="230" mass="22784">MRSAIIIASALALSTISSSVIAAPSSTDTLYSISDSSISVKCKACVYPAYIDSSSACSKESNPPSAKSATTKQHLACFDNFAKNKAWAQSCLTAPKPPPTTNTTATPPPKKACEQSEVNTFQGLVSTQAVAARAELAGNTTTITATVTTVTPTVTVNSTTTVPTITPTVNSTVPNVPITAAPSSTASSSSPSIVTGGSNNGASVLGGGSASGKVVVALSALLAMAAAGAL</sequence>